<dbReference type="PANTHER" id="PTHR28136:SF1">
    <property type="entry name" value="NUCLEUS EXPORT PROTEIN BRL1"/>
    <property type="match status" value="1"/>
</dbReference>
<dbReference type="Pfam" id="PF10104">
    <property type="entry name" value="Brr6_like_C_C"/>
    <property type="match status" value="1"/>
</dbReference>
<keyword evidence="2" id="KW-1133">Transmembrane helix</keyword>
<organism evidence="4 5">
    <name type="scientific">Theileria parva</name>
    <name type="common">East coast fever infection agent</name>
    <dbReference type="NCBI Taxonomy" id="5875"/>
    <lineage>
        <taxon>Eukaryota</taxon>
        <taxon>Sar</taxon>
        <taxon>Alveolata</taxon>
        <taxon>Apicomplexa</taxon>
        <taxon>Aconoidasida</taxon>
        <taxon>Piroplasmida</taxon>
        <taxon>Theileriidae</taxon>
        <taxon>Theileria</taxon>
    </lineage>
</organism>
<dbReference type="SMART" id="SM01042">
    <property type="entry name" value="Brr6_like_C_C"/>
    <property type="match status" value="1"/>
</dbReference>
<dbReference type="PANTHER" id="PTHR28136">
    <property type="entry name" value="NUCLEUS EXPORT PROTEIN BRR6"/>
    <property type="match status" value="1"/>
</dbReference>
<protein>
    <recommendedName>
        <fullName evidence="3">Brl1/Brr6 domain-containing protein</fullName>
    </recommendedName>
</protein>
<proteinExistence type="predicted"/>
<feature type="compositionally biased region" description="Low complexity" evidence="1">
    <location>
        <begin position="29"/>
        <end position="47"/>
    </location>
</feature>
<dbReference type="InParanoid" id="Q4N470"/>
<dbReference type="KEGG" id="tpv:TP02_0769"/>
<dbReference type="GO" id="GO:0055088">
    <property type="term" value="P:lipid homeostasis"/>
    <property type="evidence" value="ECO:0007669"/>
    <property type="project" value="InterPro"/>
</dbReference>
<dbReference type="VEuPathDB" id="PiroplasmaDB:TpMuguga_02g00769"/>
<dbReference type="OMA" id="AMESKCK"/>
<feature type="transmembrane region" description="Helical" evidence="2">
    <location>
        <begin position="374"/>
        <end position="392"/>
    </location>
</feature>
<dbReference type="AlphaFoldDB" id="Q4N470"/>
<evidence type="ECO:0000259" key="3">
    <source>
        <dbReference type="SMART" id="SM01042"/>
    </source>
</evidence>
<dbReference type="InterPro" id="IPR018767">
    <property type="entry name" value="Brl1/Brr6_dom"/>
</dbReference>
<keyword evidence="2" id="KW-0812">Transmembrane</keyword>
<reference evidence="4 5" key="1">
    <citation type="journal article" date="2005" name="Science">
        <title>Genome sequence of Theileria parva, a bovine pathogen that transforms lymphocytes.</title>
        <authorList>
            <person name="Gardner M.J."/>
            <person name="Bishop R."/>
            <person name="Shah T."/>
            <person name="de Villiers E.P."/>
            <person name="Carlton J.M."/>
            <person name="Hall N."/>
            <person name="Ren Q."/>
            <person name="Paulsen I.T."/>
            <person name="Pain A."/>
            <person name="Berriman M."/>
            <person name="Wilson R.J.M."/>
            <person name="Sato S."/>
            <person name="Ralph S.A."/>
            <person name="Mann D.J."/>
            <person name="Xiong Z."/>
            <person name="Shallom S.J."/>
            <person name="Weidman J."/>
            <person name="Jiang L."/>
            <person name="Lynn J."/>
            <person name="Weaver B."/>
            <person name="Shoaibi A."/>
            <person name="Domingo A.R."/>
            <person name="Wasawo D."/>
            <person name="Crabtree J."/>
            <person name="Wortman J.R."/>
            <person name="Haas B."/>
            <person name="Angiuoli S.V."/>
            <person name="Creasy T.H."/>
            <person name="Lu C."/>
            <person name="Suh B."/>
            <person name="Silva J.C."/>
            <person name="Utterback T.R."/>
            <person name="Feldblyum T.V."/>
            <person name="Pertea M."/>
            <person name="Allen J."/>
            <person name="Nierman W.C."/>
            <person name="Taracha E.L.N."/>
            <person name="Salzberg S.L."/>
            <person name="White O.R."/>
            <person name="Fitzhugh H.A."/>
            <person name="Morzaria S."/>
            <person name="Venter J.C."/>
            <person name="Fraser C.M."/>
            <person name="Nene V."/>
        </authorList>
    </citation>
    <scope>NUCLEOTIDE SEQUENCE [LARGE SCALE GENOMIC DNA]</scope>
    <source>
        <strain evidence="4 5">Muguga</strain>
    </source>
</reference>
<dbReference type="GO" id="GO:0031965">
    <property type="term" value="C:nuclear membrane"/>
    <property type="evidence" value="ECO:0007669"/>
    <property type="project" value="InterPro"/>
</dbReference>
<sequence>MLEELNLNDELKSLKISNSNSFLPPTSHSNIKNTSDNITTDNTNNTNGTPDYMNTDIKIDDINAVGGDVDDDVLLTGYNIFVKLEKPSPDTVSYTDLTNATDPANTHNTVSMENTFEGDETFNVVEEDNTVENKDEKKSGWLMSSAKTTPKAHYVKNLKDLKRGKKNEIQLFRPKIPDLSSQSSTISAHTNNTRFSNNSHKFHKLSCQNCNKNNPYNFRLDNYNSINPYVSKYLRCNPVLSDGYTNDFVWDNNESTKKSKFITESINSWLKTILNIIVTFILIYILIVIFIILRKDIINHINNNKAVVHNKSQICFNEYNKNKCNVIKIPAMESKCKEWELCMKKDSLVYEDVSSISVEIIGSLINKLINQLDLKAILFLIIIILLIIIIKIKNRPKPDNRNHKMLNKYYVPNYKNFYPYT</sequence>
<dbReference type="Proteomes" id="UP000001949">
    <property type="component" value="Unassembled WGS sequence"/>
</dbReference>
<dbReference type="EMBL" id="AAGK01000002">
    <property type="protein sequence ID" value="EAN33053.1"/>
    <property type="molecule type" value="Genomic_DNA"/>
</dbReference>
<dbReference type="InterPro" id="IPR040202">
    <property type="entry name" value="Brl1/Brr6"/>
</dbReference>
<gene>
    <name evidence="4" type="ordered locus">TP02_0769</name>
</gene>
<dbReference type="GeneID" id="3501971"/>
<keyword evidence="5" id="KW-1185">Reference proteome</keyword>
<feature type="domain" description="Brl1/Brr6" evidence="3">
    <location>
        <begin position="266"/>
        <end position="393"/>
    </location>
</feature>
<feature type="region of interest" description="Disordered" evidence="1">
    <location>
        <begin position="20"/>
        <end position="49"/>
    </location>
</feature>
<evidence type="ECO:0000256" key="1">
    <source>
        <dbReference type="SAM" id="MobiDB-lite"/>
    </source>
</evidence>
<evidence type="ECO:0000313" key="4">
    <source>
        <dbReference type="EMBL" id="EAN33053.1"/>
    </source>
</evidence>
<dbReference type="GO" id="GO:0006998">
    <property type="term" value="P:nuclear envelope organization"/>
    <property type="evidence" value="ECO:0007669"/>
    <property type="project" value="InterPro"/>
</dbReference>
<evidence type="ECO:0000313" key="5">
    <source>
        <dbReference type="Proteomes" id="UP000001949"/>
    </source>
</evidence>
<accession>Q4N470</accession>
<feature type="transmembrane region" description="Helical" evidence="2">
    <location>
        <begin position="273"/>
        <end position="293"/>
    </location>
</feature>
<dbReference type="RefSeq" id="XP_765336.1">
    <property type="nucleotide sequence ID" value="XM_760243.1"/>
</dbReference>
<dbReference type="eggNOG" id="KOG4503">
    <property type="taxonomic scope" value="Eukaryota"/>
</dbReference>
<comment type="caution">
    <text evidence="4">The sequence shown here is derived from an EMBL/GenBank/DDBJ whole genome shotgun (WGS) entry which is preliminary data.</text>
</comment>
<name>Q4N470_THEPA</name>
<evidence type="ECO:0000256" key="2">
    <source>
        <dbReference type="SAM" id="Phobius"/>
    </source>
</evidence>
<keyword evidence="2" id="KW-0472">Membrane</keyword>